<dbReference type="EMBL" id="FOTC01000001">
    <property type="protein sequence ID" value="SFK59490.1"/>
    <property type="molecule type" value="Genomic_DNA"/>
</dbReference>
<gene>
    <name evidence="1" type="ORF">SAMN04487950_0088</name>
</gene>
<dbReference type="RefSeq" id="WP_089864328.1">
    <property type="nucleotide sequence ID" value="NZ_FOTC01000001.1"/>
</dbReference>
<dbReference type="STRING" id="553466.SAMN04487950_0088"/>
<sequence length="335" mass="36133">MRLTRRGMALVGVCVAGFVLAGLFGARALDAVVLPGIIALVAGALQVRSLSPPTVERTVPRDDFVGKTHEVALRFPDVKRPFVGTVTDDIDDGLTSGTDAVTATVGDDSIRYEVTYDHRGERRLGPTHVVARDIFGLFETDLHCSGQDSILVYPRVYGLDGWAQQDLVALRETDRTDERAEFDSLREYVRGDALRDVHWKSSAKRDDLIVQEFAADHDVTSVTVAGGGDAAGADQLAEATASVALALHDADIPVTLLLPNGRVDADTDRVGRMQLLEHCARVTDGPVPTDEADVVVDARDAGVELRIGDRRVPFEDLRGRESRLVDGWSTGGVVA</sequence>
<name>A0A1I4ATC9_9EURY</name>
<dbReference type="PANTHER" id="PTHR34351:SF2">
    <property type="entry name" value="DUF58 DOMAIN-CONTAINING PROTEIN"/>
    <property type="match status" value="1"/>
</dbReference>
<dbReference type="Proteomes" id="UP000199607">
    <property type="component" value="Unassembled WGS sequence"/>
</dbReference>
<accession>A0A1I4ATC9</accession>
<evidence type="ECO:0000313" key="2">
    <source>
        <dbReference type="Proteomes" id="UP000199607"/>
    </source>
</evidence>
<dbReference type="AlphaFoldDB" id="A0A1I4ATC9"/>
<keyword evidence="2" id="KW-1185">Reference proteome</keyword>
<reference evidence="2" key="1">
    <citation type="submission" date="2016-10" db="EMBL/GenBank/DDBJ databases">
        <authorList>
            <person name="Varghese N."/>
            <person name="Submissions S."/>
        </authorList>
    </citation>
    <scope>NUCLEOTIDE SEQUENCE [LARGE SCALE GENOMIC DNA]</scope>
    <source>
        <strain evidence="2">CGMCC 1.7738</strain>
    </source>
</reference>
<protein>
    <submittedName>
        <fullName evidence="1">Uncharacterized conserved protein, DUF58 family, contains vWF domain</fullName>
    </submittedName>
</protein>
<proteinExistence type="predicted"/>
<organism evidence="1 2">
    <name type="scientific">Halogranum rubrum</name>
    <dbReference type="NCBI Taxonomy" id="553466"/>
    <lineage>
        <taxon>Archaea</taxon>
        <taxon>Methanobacteriati</taxon>
        <taxon>Methanobacteriota</taxon>
        <taxon>Stenosarchaea group</taxon>
        <taxon>Halobacteria</taxon>
        <taxon>Halobacteriales</taxon>
        <taxon>Haloferacaceae</taxon>
    </lineage>
</organism>
<evidence type="ECO:0000313" key="1">
    <source>
        <dbReference type="EMBL" id="SFK59490.1"/>
    </source>
</evidence>
<dbReference type="PANTHER" id="PTHR34351">
    <property type="entry name" value="SLR1927 PROTEIN-RELATED"/>
    <property type="match status" value="1"/>
</dbReference>